<evidence type="ECO:0000313" key="3">
    <source>
        <dbReference type="Proteomes" id="UP000308730"/>
    </source>
</evidence>
<dbReference type="OrthoDB" id="2756145at2759"/>
<proteinExistence type="predicted"/>
<reference evidence="2 3" key="1">
    <citation type="submission" date="2019-02" db="EMBL/GenBank/DDBJ databases">
        <title>Genome sequencing of the rare red list fungi Antrodiella citrinella (Flaviporus citrinellus).</title>
        <authorList>
            <person name="Buettner E."/>
            <person name="Kellner H."/>
        </authorList>
    </citation>
    <scope>NUCLEOTIDE SEQUENCE [LARGE SCALE GENOMIC DNA]</scope>
    <source>
        <strain evidence="2 3">DSM 108506</strain>
    </source>
</reference>
<dbReference type="AlphaFoldDB" id="A0A4S4M4X0"/>
<evidence type="ECO:0000313" key="2">
    <source>
        <dbReference type="EMBL" id="THH20169.1"/>
    </source>
</evidence>
<accession>A0A4S4M4X0</accession>
<name>A0A4S4M4X0_9APHY</name>
<comment type="caution">
    <text evidence="2">The sequence shown here is derived from an EMBL/GenBank/DDBJ whole genome shotgun (WGS) entry which is preliminary data.</text>
</comment>
<dbReference type="Gene3D" id="3.60.130.30">
    <property type="match status" value="1"/>
</dbReference>
<evidence type="ECO:0000256" key="1">
    <source>
        <dbReference type="SAM" id="MobiDB-lite"/>
    </source>
</evidence>
<feature type="region of interest" description="Disordered" evidence="1">
    <location>
        <begin position="142"/>
        <end position="169"/>
    </location>
</feature>
<sequence>MERVGDLGVTEQDRTPVVAAVRESCDAAFPAFRHRRQGEERICSQFDIAGLAFSRHVIQPEHELHNQDPGVQQRLRVALGTSKSLGQARREFSQLASARTLEGRKRKQQPDEDPAPASLVPYDVQIPPPKMPVTKRLRLLSGGIPYDDPRSASPRTASRKEHLKAKKKLKNKANLSVKFTSRKSETYSAMGFEAEDLRIATTGWSGVRLGRDRDVTRLFRKWESGEILDVIAHMQFVPFRNPHLTEGSFGAQPHTHIRDASARLIGMRTSMPKFMVERVKPLGPKAVELVASTSLSEKSRKSNNRGQHYFSVFGADQNNKQAIVRTAFHRDNEAAFIRFWDANMQAINDHASSVVKLHHPDLAARIEHVNKRIEDRYGMKPEFGLFWNFCVNAPFPKAGVQEVVCRPHLDSKNAAIMLCVVLVYYVGPAPPGNKEKVWLVFWEAGIVIQVPIGVMLTYPSALMLHFNVKIEDHQLVVTKNGEQPTPLNSTPLHATTEENTSGSRCSMVWFTQASIFQAADLAGPTVEATKQMEAEAQGRAPRKEPYFPVTYDAASALAANFFPVPS</sequence>
<organism evidence="2 3">
    <name type="scientific">Antrodiella citrinella</name>
    <dbReference type="NCBI Taxonomy" id="2447956"/>
    <lineage>
        <taxon>Eukaryota</taxon>
        <taxon>Fungi</taxon>
        <taxon>Dikarya</taxon>
        <taxon>Basidiomycota</taxon>
        <taxon>Agaricomycotina</taxon>
        <taxon>Agaricomycetes</taxon>
        <taxon>Polyporales</taxon>
        <taxon>Steccherinaceae</taxon>
        <taxon>Antrodiella</taxon>
    </lineage>
</organism>
<protein>
    <submittedName>
        <fullName evidence="2">Uncharacterized protein</fullName>
    </submittedName>
</protein>
<dbReference type="Proteomes" id="UP000308730">
    <property type="component" value="Unassembled WGS sequence"/>
</dbReference>
<keyword evidence="3" id="KW-1185">Reference proteome</keyword>
<gene>
    <name evidence="2" type="ORF">EUX98_g8635</name>
</gene>
<feature type="region of interest" description="Disordered" evidence="1">
    <location>
        <begin position="96"/>
        <end position="127"/>
    </location>
</feature>
<dbReference type="EMBL" id="SGPM01000504">
    <property type="protein sequence ID" value="THH20169.1"/>
    <property type="molecule type" value="Genomic_DNA"/>
</dbReference>